<dbReference type="RefSeq" id="WP_062627563.1">
    <property type="nucleotide sequence ID" value="NZ_AP018738.1"/>
</dbReference>
<reference evidence="1 2" key="1">
    <citation type="submission" date="2018-06" db="EMBL/GenBank/DDBJ databases">
        <title>OYT1 Genome Sequencing.</title>
        <authorList>
            <person name="Kato S."/>
            <person name="Itoh T."/>
            <person name="Ohkuma M."/>
        </authorList>
    </citation>
    <scope>NUCLEOTIDE SEQUENCE [LARGE SCALE GENOMIC DNA]</scope>
    <source>
        <strain evidence="1 2">OYT1</strain>
    </source>
</reference>
<sequence>MSDRYFQSADALSIFTNGNQADEEIRLLFCNRLISLADLESYPRKKQFIEAFSTDGAEDARRAEALALADACIVPASYIVYCAEMANAAFNPWADHGHQPEII</sequence>
<organism evidence="1 2">
    <name type="scientific">Ferriphaselus amnicola</name>
    <dbReference type="NCBI Taxonomy" id="1188319"/>
    <lineage>
        <taxon>Bacteria</taxon>
        <taxon>Pseudomonadati</taxon>
        <taxon>Pseudomonadota</taxon>
        <taxon>Betaproteobacteria</taxon>
        <taxon>Nitrosomonadales</taxon>
        <taxon>Gallionellaceae</taxon>
        <taxon>Ferriphaselus</taxon>
    </lineage>
</organism>
<evidence type="ECO:0000313" key="2">
    <source>
        <dbReference type="Proteomes" id="UP000033070"/>
    </source>
</evidence>
<dbReference type="AlphaFoldDB" id="A0A2Z6GCV7"/>
<name>A0A2Z6GCV7_9PROT</name>
<dbReference type="Proteomes" id="UP000033070">
    <property type="component" value="Chromosome"/>
</dbReference>
<keyword evidence="2" id="KW-1185">Reference proteome</keyword>
<proteinExistence type="predicted"/>
<protein>
    <submittedName>
        <fullName evidence="1">Uncharacterized protein</fullName>
    </submittedName>
</protein>
<evidence type="ECO:0000313" key="1">
    <source>
        <dbReference type="EMBL" id="BBE51159.1"/>
    </source>
</evidence>
<gene>
    <name evidence="1" type="ORF">OYT1_ch1612</name>
</gene>
<dbReference type="EMBL" id="AP018738">
    <property type="protein sequence ID" value="BBE51159.1"/>
    <property type="molecule type" value="Genomic_DNA"/>
</dbReference>
<dbReference type="KEGG" id="fam:OYT1_ch1612"/>
<dbReference type="STRING" id="1188319.OYT1_02462"/>
<accession>A0A2Z6GCV7</accession>